<dbReference type="PROSITE" id="PS00211">
    <property type="entry name" value="ABC_TRANSPORTER_1"/>
    <property type="match status" value="1"/>
</dbReference>
<dbReference type="PROSITE" id="PS50893">
    <property type="entry name" value="ABC_TRANSPORTER_2"/>
    <property type="match status" value="1"/>
</dbReference>
<dbReference type="GO" id="GO:0005886">
    <property type="term" value="C:plasma membrane"/>
    <property type="evidence" value="ECO:0007669"/>
    <property type="project" value="UniProtKB-SubCell"/>
</dbReference>
<keyword evidence="10" id="KW-1185">Reference proteome</keyword>
<dbReference type="InterPro" id="IPR050388">
    <property type="entry name" value="ABC_Ni/Peptide_Import"/>
</dbReference>
<dbReference type="PANTHER" id="PTHR43297:SF2">
    <property type="entry name" value="DIPEPTIDE TRANSPORT ATP-BINDING PROTEIN DPPD"/>
    <property type="match status" value="1"/>
</dbReference>
<dbReference type="GO" id="GO:0055085">
    <property type="term" value="P:transmembrane transport"/>
    <property type="evidence" value="ECO:0007669"/>
    <property type="project" value="UniProtKB-ARBA"/>
</dbReference>
<proteinExistence type="inferred from homology"/>
<dbReference type="InterPro" id="IPR003593">
    <property type="entry name" value="AAA+_ATPase"/>
</dbReference>
<dbReference type="CDD" id="cd03257">
    <property type="entry name" value="ABC_NikE_OppD_transporters"/>
    <property type="match status" value="1"/>
</dbReference>
<dbReference type="AlphaFoldDB" id="A0A1I0YC34"/>
<comment type="similarity">
    <text evidence="2">Belongs to the ABC transporter superfamily.</text>
</comment>
<dbReference type="Gene3D" id="3.40.50.300">
    <property type="entry name" value="P-loop containing nucleotide triphosphate hydrolases"/>
    <property type="match status" value="1"/>
</dbReference>
<evidence type="ECO:0000256" key="3">
    <source>
        <dbReference type="ARBA" id="ARBA00022448"/>
    </source>
</evidence>
<dbReference type="GO" id="GO:0016887">
    <property type="term" value="F:ATP hydrolysis activity"/>
    <property type="evidence" value="ECO:0007669"/>
    <property type="project" value="InterPro"/>
</dbReference>
<evidence type="ECO:0000259" key="8">
    <source>
        <dbReference type="PROSITE" id="PS50893"/>
    </source>
</evidence>
<comment type="subcellular location">
    <subcellularLocation>
        <location evidence="1">Cell inner membrane</location>
        <topology evidence="1">Peripheral membrane protein</topology>
    </subcellularLocation>
</comment>
<dbReference type="InterPro" id="IPR027417">
    <property type="entry name" value="P-loop_NTPase"/>
</dbReference>
<evidence type="ECO:0000256" key="2">
    <source>
        <dbReference type="ARBA" id="ARBA00005417"/>
    </source>
</evidence>
<evidence type="ECO:0000256" key="6">
    <source>
        <dbReference type="ARBA" id="ARBA00022840"/>
    </source>
</evidence>
<evidence type="ECO:0000313" key="9">
    <source>
        <dbReference type="EMBL" id="SFB10955.1"/>
    </source>
</evidence>
<dbReference type="Pfam" id="PF00005">
    <property type="entry name" value="ABC_tran"/>
    <property type="match status" value="1"/>
</dbReference>
<dbReference type="NCBIfam" id="TIGR01727">
    <property type="entry name" value="oligo_HPY"/>
    <property type="match status" value="1"/>
</dbReference>
<evidence type="ECO:0000256" key="7">
    <source>
        <dbReference type="ARBA" id="ARBA00023136"/>
    </source>
</evidence>
<feature type="domain" description="ABC transporter" evidence="8">
    <location>
        <begin position="7"/>
        <end position="253"/>
    </location>
</feature>
<dbReference type="SUPFAM" id="SSF52540">
    <property type="entry name" value="P-loop containing nucleoside triphosphate hydrolases"/>
    <property type="match status" value="1"/>
</dbReference>
<accession>A0A1I0YC34</accession>
<keyword evidence="4" id="KW-1003">Cell membrane</keyword>
<sequence>MAEPQTLEIRDLSIGVGAHSVVDGVDFSIGRGEIVALVGESGSGKSLTALAIMGLLSGSVHQTGGTATFEGKALNLGDEAAMQKLRGTSLSMIFQEPVASLNPLLSVGAQVAESLVVHGRASATDAWDRAVETLRDVGIPAPEQRARQLPSSLSGGMCQRVMIASALIAAPRLLIADEPTTALDVTIQAQILHLMRRLRDETDTSVLIITHDMGVVASVADRVCVMYGGRIVEQAEVHALFAAPRHPYTKLLLSTIPRMDGPRKTELFSISGVVPDVSAWPEGCRFRTRCPLASNICATRPPLIPVSDAARDHVAACWHSDQVEGLA</sequence>
<dbReference type="InterPro" id="IPR013563">
    <property type="entry name" value="Oligopep_ABC_C"/>
</dbReference>
<dbReference type="STRING" id="871651.SAMN05421688_2923"/>
<dbReference type="PANTHER" id="PTHR43297">
    <property type="entry name" value="OLIGOPEPTIDE TRANSPORT ATP-BINDING PROTEIN APPD"/>
    <property type="match status" value="1"/>
</dbReference>
<dbReference type="EMBL" id="FOJU01000005">
    <property type="protein sequence ID" value="SFB10955.1"/>
    <property type="molecule type" value="Genomic_DNA"/>
</dbReference>
<dbReference type="Proteomes" id="UP000198796">
    <property type="component" value="Unassembled WGS sequence"/>
</dbReference>
<dbReference type="InterPro" id="IPR017871">
    <property type="entry name" value="ABC_transporter-like_CS"/>
</dbReference>
<protein>
    <submittedName>
        <fullName evidence="9">Peptide/nickel transport system ATP-binding protein</fullName>
    </submittedName>
</protein>
<keyword evidence="3" id="KW-0813">Transport</keyword>
<evidence type="ECO:0000256" key="5">
    <source>
        <dbReference type="ARBA" id="ARBA00022741"/>
    </source>
</evidence>
<dbReference type="Pfam" id="PF08352">
    <property type="entry name" value="oligo_HPY"/>
    <property type="match status" value="1"/>
</dbReference>
<evidence type="ECO:0000256" key="1">
    <source>
        <dbReference type="ARBA" id="ARBA00004417"/>
    </source>
</evidence>
<dbReference type="GO" id="GO:0005524">
    <property type="term" value="F:ATP binding"/>
    <property type="evidence" value="ECO:0007669"/>
    <property type="project" value="UniProtKB-KW"/>
</dbReference>
<dbReference type="RefSeq" id="WP_092066190.1">
    <property type="nucleotide sequence ID" value="NZ_FOJU01000005.1"/>
</dbReference>
<keyword evidence="7" id="KW-0472">Membrane</keyword>
<dbReference type="GO" id="GO:0015833">
    <property type="term" value="P:peptide transport"/>
    <property type="evidence" value="ECO:0007669"/>
    <property type="project" value="InterPro"/>
</dbReference>
<gene>
    <name evidence="9" type="ORF">SAMN05421688_2923</name>
</gene>
<organism evidence="9 10">
    <name type="scientific">Poseidonocella pacifica</name>
    <dbReference type="NCBI Taxonomy" id="871651"/>
    <lineage>
        <taxon>Bacteria</taxon>
        <taxon>Pseudomonadati</taxon>
        <taxon>Pseudomonadota</taxon>
        <taxon>Alphaproteobacteria</taxon>
        <taxon>Rhodobacterales</taxon>
        <taxon>Roseobacteraceae</taxon>
        <taxon>Poseidonocella</taxon>
    </lineage>
</organism>
<keyword evidence="5" id="KW-0547">Nucleotide-binding</keyword>
<dbReference type="OrthoDB" id="9802264at2"/>
<dbReference type="InterPro" id="IPR003439">
    <property type="entry name" value="ABC_transporter-like_ATP-bd"/>
</dbReference>
<name>A0A1I0YC34_9RHOB</name>
<reference evidence="9 10" key="1">
    <citation type="submission" date="2016-10" db="EMBL/GenBank/DDBJ databases">
        <authorList>
            <person name="de Groot N.N."/>
        </authorList>
    </citation>
    <scope>NUCLEOTIDE SEQUENCE [LARGE SCALE GENOMIC DNA]</scope>
    <source>
        <strain evidence="9 10">DSM 29316</strain>
    </source>
</reference>
<keyword evidence="6 9" id="KW-0067">ATP-binding</keyword>
<dbReference type="SMART" id="SM00382">
    <property type="entry name" value="AAA"/>
    <property type="match status" value="1"/>
</dbReference>
<dbReference type="FunFam" id="3.40.50.300:FF:000016">
    <property type="entry name" value="Oligopeptide ABC transporter ATP-binding component"/>
    <property type="match status" value="1"/>
</dbReference>
<evidence type="ECO:0000313" key="10">
    <source>
        <dbReference type="Proteomes" id="UP000198796"/>
    </source>
</evidence>
<evidence type="ECO:0000256" key="4">
    <source>
        <dbReference type="ARBA" id="ARBA00022475"/>
    </source>
</evidence>